<dbReference type="EMBL" id="KN650630">
    <property type="protein sequence ID" value="KHN31787.1"/>
    <property type="molecule type" value="Genomic_DNA"/>
</dbReference>
<evidence type="ECO:0000256" key="2">
    <source>
        <dbReference type="ARBA" id="ARBA00009604"/>
    </source>
</evidence>
<evidence type="ECO:0000256" key="4">
    <source>
        <dbReference type="ARBA" id="ARBA00023152"/>
    </source>
</evidence>
<dbReference type="GO" id="GO:0000287">
    <property type="term" value="F:magnesium ion binding"/>
    <property type="evidence" value="ECO:0007669"/>
    <property type="project" value="InterPro"/>
</dbReference>
<evidence type="ECO:0000256" key="5">
    <source>
        <dbReference type="ARBA" id="ARBA00023239"/>
    </source>
</evidence>
<reference evidence="7" key="1">
    <citation type="submission" date="2014-07" db="EMBL/GenBank/DDBJ databases">
        <title>Identification of a novel salt tolerance gene in wild soybean by whole-genome sequencing.</title>
        <authorList>
            <person name="Lam H.-M."/>
            <person name="Qi X."/>
            <person name="Li M.-W."/>
            <person name="Liu X."/>
            <person name="Xie M."/>
            <person name="Ni M."/>
            <person name="Xu X."/>
        </authorList>
    </citation>
    <scope>NUCLEOTIDE SEQUENCE [LARGE SCALE GENOMIC DNA]</scope>
    <source>
        <tissue evidence="7">Root</tissue>
    </source>
</reference>
<evidence type="ECO:0000256" key="1">
    <source>
        <dbReference type="ARBA" id="ARBA00005031"/>
    </source>
</evidence>
<gene>
    <name evidence="8" type="ORF">D0Y65_010027</name>
    <name evidence="7" type="ORF">glysoja_047621</name>
</gene>
<accession>A0A0B2RJ07</accession>
<dbReference type="PANTHER" id="PTHR11902">
    <property type="entry name" value="ENOLASE"/>
    <property type="match status" value="1"/>
</dbReference>
<dbReference type="Proteomes" id="UP000053555">
    <property type="component" value="Unassembled WGS sequence"/>
</dbReference>
<sequence>MHCEELSMKGLELLKIAIAKAGYIGKVVVGMDVAASKFYDDKDKTYHLNFKEENNDESQKILGDNLKNVYKSYVADYPIVSIEDPFDQDDWEHHVKLIVEVGQQVHIVSDDLLFTNPKRVDKAIKEKVCNALLLKEIALLSQFEHENIIQ</sequence>
<evidence type="ECO:0000259" key="6">
    <source>
        <dbReference type="SMART" id="SM01192"/>
    </source>
</evidence>
<evidence type="ECO:0000256" key="3">
    <source>
        <dbReference type="ARBA" id="ARBA00012058"/>
    </source>
</evidence>
<organism evidence="7">
    <name type="scientific">Glycine soja</name>
    <name type="common">Wild soybean</name>
    <dbReference type="NCBI Taxonomy" id="3848"/>
    <lineage>
        <taxon>Eukaryota</taxon>
        <taxon>Viridiplantae</taxon>
        <taxon>Streptophyta</taxon>
        <taxon>Embryophyta</taxon>
        <taxon>Tracheophyta</taxon>
        <taxon>Spermatophyta</taxon>
        <taxon>Magnoliopsida</taxon>
        <taxon>eudicotyledons</taxon>
        <taxon>Gunneridae</taxon>
        <taxon>Pentapetalae</taxon>
        <taxon>rosids</taxon>
        <taxon>fabids</taxon>
        <taxon>Fabales</taxon>
        <taxon>Fabaceae</taxon>
        <taxon>Papilionoideae</taxon>
        <taxon>50 kb inversion clade</taxon>
        <taxon>NPAAA clade</taxon>
        <taxon>indigoferoid/millettioid clade</taxon>
        <taxon>Phaseoleae</taxon>
        <taxon>Glycine</taxon>
        <taxon>Glycine subgen. Soja</taxon>
    </lineage>
</organism>
<dbReference type="InterPro" id="IPR036849">
    <property type="entry name" value="Enolase-like_C_sf"/>
</dbReference>
<dbReference type="GO" id="GO:0004634">
    <property type="term" value="F:phosphopyruvate hydratase activity"/>
    <property type="evidence" value="ECO:0007669"/>
    <property type="project" value="UniProtKB-EC"/>
</dbReference>
<dbReference type="SMART" id="SM01192">
    <property type="entry name" value="Enolase_C"/>
    <property type="match status" value="1"/>
</dbReference>
<dbReference type="InterPro" id="IPR020810">
    <property type="entry name" value="Enolase_C"/>
</dbReference>
<dbReference type="SMR" id="A0A0B2RJ07"/>
<dbReference type="GO" id="GO:0000015">
    <property type="term" value="C:phosphopyruvate hydratase complex"/>
    <property type="evidence" value="ECO:0007669"/>
    <property type="project" value="InterPro"/>
</dbReference>
<comment type="similarity">
    <text evidence="2">Belongs to the enolase family.</text>
</comment>
<feature type="domain" description="Enolase C-terminal TIM barrel" evidence="6">
    <location>
        <begin position="4"/>
        <end position="145"/>
    </location>
</feature>
<reference evidence="8 9" key="2">
    <citation type="submission" date="2018-09" db="EMBL/GenBank/DDBJ databases">
        <title>A high-quality reference genome of wild soybean provides a powerful tool to mine soybean genomes.</title>
        <authorList>
            <person name="Xie M."/>
            <person name="Chung C.Y.L."/>
            <person name="Li M.-W."/>
            <person name="Wong F.-L."/>
            <person name="Chan T.-F."/>
            <person name="Lam H.-M."/>
        </authorList>
    </citation>
    <scope>NUCLEOTIDE SEQUENCE [LARGE SCALE GENOMIC DNA]</scope>
    <source>
        <strain evidence="9">cv. W05</strain>
        <tissue evidence="8">Hypocotyl of etiolated seedlings</tissue>
    </source>
</reference>
<dbReference type="Pfam" id="PF00113">
    <property type="entry name" value="Enolase_C"/>
    <property type="match status" value="1"/>
</dbReference>
<evidence type="ECO:0000313" key="7">
    <source>
        <dbReference type="EMBL" id="KHN31787.1"/>
    </source>
</evidence>
<evidence type="ECO:0000313" key="9">
    <source>
        <dbReference type="Proteomes" id="UP000289340"/>
    </source>
</evidence>
<dbReference type="InterPro" id="IPR000941">
    <property type="entry name" value="Enolase"/>
</dbReference>
<dbReference type="Proteomes" id="UP000289340">
    <property type="component" value="Chromosome 4"/>
</dbReference>
<keyword evidence="4" id="KW-0324">Glycolysis</keyword>
<dbReference type="GO" id="GO:0006096">
    <property type="term" value="P:glycolytic process"/>
    <property type="evidence" value="ECO:0007669"/>
    <property type="project" value="UniProtKB-UniPathway"/>
</dbReference>
<dbReference type="Gene3D" id="3.20.20.120">
    <property type="entry name" value="Enolase-like C-terminal domain"/>
    <property type="match status" value="1"/>
</dbReference>
<proteinExistence type="inferred from homology"/>
<name>A0A0B2RJ07_GLYSO</name>
<dbReference type="EC" id="4.2.1.11" evidence="3"/>
<dbReference type="AlphaFoldDB" id="A0A0B2RJ07"/>
<dbReference type="UniPathway" id="UPA00109">
    <property type="reaction ID" value="UER00187"/>
</dbReference>
<comment type="pathway">
    <text evidence="1">Carbohydrate degradation; glycolysis; pyruvate from D-glyceraldehyde 3-phosphate: step 4/5.</text>
</comment>
<keyword evidence="9" id="KW-1185">Reference proteome</keyword>
<evidence type="ECO:0000313" key="8">
    <source>
        <dbReference type="EMBL" id="RZC16989.1"/>
    </source>
</evidence>
<dbReference type="SUPFAM" id="SSF51604">
    <property type="entry name" value="Enolase C-terminal domain-like"/>
    <property type="match status" value="1"/>
</dbReference>
<dbReference type="EMBL" id="QZWG01000004">
    <property type="protein sequence ID" value="RZC16989.1"/>
    <property type="molecule type" value="Genomic_DNA"/>
</dbReference>
<protein>
    <recommendedName>
        <fullName evidence="3">phosphopyruvate hydratase</fullName>
        <ecNumber evidence="3">4.2.1.11</ecNumber>
    </recommendedName>
</protein>
<dbReference type="PANTHER" id="PTHR11902:SF46">
    <property type="entry name" value="ENOLASE 2"/>
    <property type="match status" value="1"/>
</dbReference>
<keyword evidence="5 7" id="KW-0456">Lyase</keyword>